<feature type="region of interest" description="Disordered" evidence="1">
    <location>
        <begin position="1"/>
        <end position="23"/>
    </location>
</feature>
<protein>
    <submittedName>
        <fullName evidence="2">Serine/threonine-protein kinase ATM</fullName>
    </submittedName>
</protein>
<accession>A0A1J3HCE1</accession>
<sequence length="210" mass="22771">MLSSLHNAKVTETSESWNVEDSSEAQILPDAMLSSLHNAKAGKEIPEPIRVDPSDYEDVENFIEVTLSCSNVNDDSKKVSISDVKESSEQQILPANGNITGSGSEEQTGLQDCSADSSAPNALILKFADSSSVPSEEKLNSIFNRYGPLRESETQIMKKGKKAKVVFKRGEDAKTAFSSSGKYSTFGPSLLSYSLKYVCPKAKQSSKMTN</sequence>
<proteinExistence type="predicted"/>
<dbReference type="GO" id="GO:0016301">
    <property type="term" value="F:kinase activity"/>
    <property type="evidence" value="ECO:0007669"/>
    <property type="project" value="UniProtKB-KW"/>
</dbReference>
<dbReference type="PANTHER" id="PTHR42851">
    <property type="entry name" value="ALDOLASE-RELATED"/>
    <property type="match status" value="1"/>
</dbReference>
<keyword evidence="2" id="KW-0808">Transferase</keyword>
<dbReference type="AlphaFoldDB" id="A0A1J3HCE1"/>
<reference evidence="2" key="1">
    <citation type="submission" date="2016-07" db="EMBL/GenBank/DDBJ databases">
        <title>De novo transcriptome assembly of four accessions of the metal hyperaccumulator plant Noccaea caerulescens.</title>
        <authorList>
            <person name="Blande D."/>
            <person name="Halimaa P."/>
            <person name="Tervahauta A.I."/>
            <person name="Aarts M.G."/>
            <person name="Karenlampi S.O."/>
        </authorList>
    </citation>
    <scope>NUCLEOTIDE SEQUENCE</scope>
</reference>
<feature type="compositionally biased region" description="Polar residues" evidence="1">
    <location>
        <begin position="1"/>
        <end position="20"/>
    </location>
</feature>
<gene>
    <name evidence="2" type="ORF">LE_TR21019_c0_g1_i1_g.67678</name>
</gene>
<dbReference type="PANTHER" id="PTHR42851:SF19">
    <property type="entry name" value="PWWP DOMAIN-CONTAINING PROTEIN 2-RELATED"/>
    <property type="match status" value="1"/>
</dbReference>
<evidence type="ECO:0000256" key="1">
    <source>
        <dbReference type="SAM" id="MobiDB-lite"/>
    </source>
</evidence>
<keyword evidence="2" id="KW-0418">Kinase</keyword>
<evidence type="ECO:0000313" key="2">
    <source>
        <dbReference type="EMBL" id="JAU65686.1"/>
    </source>
</evidence>
<organism evidence="2">
    <name type="scientific">Noccaea caerulescens</name>
    <name type="common">Alpine penny-cress</name>
    <name type="synonym">Thlaspi caerulescens</name>
    <dbReference type="NCBI Taxonomy" id="107243"/>
    <lineage>
        <taxon>Eukaryota</taxon>
        <taxon>Viridiplantae</taxon>
        <taxon>Streptophyta</taxon>
        <taxon>Embryophyta</taxon>
        <taxon>Tracheophyta</taxon>
        <taxon>Spermatophyta</taxon>
        <taxon>Magnoliopsida</taxon>
        <taxon>eudicotyledons</taxon>
        <taxon>Gunneridae</taxon>
        <taxon>Pentapetalae</taxon>
        <taxon>rosids</taxon>
        <taxon>malvids</taxon>
        <taxon>Brassicales</taxon>
        <taxon>Brassicaceae</taxon>
        <taxon>Coluteocarpeae</taxon>
        <taxon>Noccaea</taxon>
    </lineage>
</organism>
<dbReference type="EMBL" id="GEVL01011655">
    <property type="protein sequence ID" value="JAU65686.1"/>
    <property type="molecule type" value="Transcribed_RNA"/>
</dbReference>
<dbReference type="InterPro" id="IPR053063">
    <property type="entry name" value="PWWP_domain_containing_PDP"/>
</dbReference>
<name>A0A1J3HCE1_NOCCA</name>